<dbReference type="Proteomes" id="UP000023561">
    <property type="component" value="Unassembled WGS sequence"/>
</dbReference>
<evidence type="ECO:0000313" key="2">
    <source>
        <dbReference type="Proteomes" id="UP000023561"/>
    </source>
</evidence>
<proteinExistence type="predicted"/>
<evidence type="ECO:0000313" key="1">
    <source>
        <dbReference type="EMBL" id="GAJ41383.1"/>
    </source>
</evidence>
<accession>A0A023DJE6</accession>
<gene>
    <name evidence="1" type="ORF">GCA01S_068_00030</name>
</gene>
<dbReference type="OrthoDB" id="2924339at2"/>
<protein>
    <submittedName>
        <fullName evidence="1">Uncharacterized protein</fullName>
    </submittedName>
</protein>
<reference evidence="1 2" key="1">
    <citation type="submission" date="2014-04" db="EMBL/GenBank/DDBJ databases">
        <title>Whole genome shotgun sequence of Geobacillus caldoxylosilyticus NBRC 107762.</title>
        <authorList>
            <person name="Hosoyama A."/>
            <person name="Hosoyama Y."/>
            <person name="Katano-Makiyama Y."/>
            <person name="Tsuchikane K."/>
            <person name="Ohji S."/>
            <person name="Ichikawa N."/>
            <person name="Yamazoe A."/>
            <person name="Fujita N."/>
        </authorList>
    </citation>
    <scope>NUCLEOTIDE SEQUENCE [LARGE SCALE GENOMIC DNA]</scope>
    <source>
        <strain evidence="1 2">NBRC 107762</strain>
    </source>
</reference>
<keyword evidence="2" id="KW-1185">Reference proteome</keyword>
<comment type="caution">
    <text evidence="1">The sequence shown here is derived from an EMBL/GenBank/DDBJ whole genome shotgun (WGS) entry which is preliminary data.</text>
</comment>
<dbReference type="AlphaFoldDB" id="A0A023DJE6"/>
<sequence>MKYTVEELIEINFLYKDSVLKSAVEIEPYKQVSLVLKTENGTVLHCVLPYFEYMQINKNFYIEEIPMLIDLFKQDVTYEIVKTPKYNYYKLSFPDIKQNYILQEKVFHYIMSNYLMAISRN</sequence>
<dbReference type="RefSeq" id="WP_042411602.1">
    <property type="nucleotide sequence ID" value="NZ_BAWO01000068.1"/>
</dbReference>
<name>A0A023DJE6_9BACL</name>
<organism evidence="1 2">
    <name type="scientific">Parageobacillus caldoxylosilyticus NBRC 107762</name>
    <dbReference type="NCBI Taxonomy" id="1220594"/>
    <lineage>
        <taxon>Bacteria</taxon>
        <taxon>Bacillati</taxon>
        <taxon>Bacillota</taxon>
        <taxon>Bacilli</taxon>
        <taxon>Bacillales</taxon>
        <taxon>Anoxybacillaceae</taxon>
        <taxon>Saccharococcus</taxon>
    </lineage>
</organism>
<dbReference type="EMBL" id="BAWO01000068">
    <property type="protein sequence ID" value="GAJ41383.1"/>
    <property type="molecule type" value="Genomic_DNA"/>
</dbReference>